<dbReference type="InterPro" id="IPR011010">
    <property type="entry name" value="DNA_brk_join_enz"/>
</dbReference>
<dbReference type="PANTHER" id="PTHR30629:SF2">
    <property type="entry name" value="PROPHAGE INTEGRASE INTS-RELATED"/>
    <property type="match status" value="1"/>
</dbReference>
<keyword evidence="2" id="KW-0229">DNA integration</keyword>
<dbReference type="PANTHER" id="PTHR30629">
    <property type="entry name" value="PROPHAGE INTEGRASE"/>
    <property type="match status" value="1"/>
</dbReference>
<dbReference type="GO" id="GO:0006310">
    <property type="term" value="P:DNA recombination"/>
    <property type="evidence" value="ECO:0007669"/>
    <property type="project" value="UniProtKB-KW"/>
</dbReference>
<dbReference type="Gene3D" id="3.30.160.390">
    <property type="entry name" value="Integrase, DNA-binding domain"/>
    <property type="match status" value="1"/>
</dbReference>
<comment type="similarity">
    <text evidence="1">Belongs to the 'phage' integrase family.</text>
</comment>
<dbReference type="InterPro" id="IPR038488">
    <property type="entry name" value="Integrase_DNA-bd_sf"/>
</dbReference>
<evidence type="ECO:0000256" key="5">
    <source>
        <dbReference type="PROSITE-ProRule" id="PRU01248"/>
    </source>
</evidence>
<dbReference type="PROSITE" id="PS51900">
    <property type="entry name" value="CB"/>
    <property type="match status" value="1"/>
</dbReference>
<organism evidence="8">
    <name type="scientific">Caldilineaceae bacterium SB0662_bin_9</name>
    <dbReference type="NCBI Taxonomy" id="2605258"/>
    <lineage>
        <taxon>Bacteria</taxon>
        <taxon>Bacillati</taxon>
        <taxon>Chloroflexota</taxon>
        <taxon>Caldilineae</taxon>
        <taxon>Caldilineales</taxon>
        <taxon>Caldilineaceae</taxon>
    </lineage>
</organism>
<feature type="domain" description="Core-binding (CB)" evidence="7">
    <location>
        <begin position="89"/>
        <end position="170"/>
    </location>
</feature>
<keyword evidence="3 5" id="KW-0238">DNA-binding</keyword>
<evidence type="ECO:0000259" key="6">
    <source>
        <dbReference type="PROSITE" id="PS51898"/>
    </source>
</evidence>
<proteinExistence type="inferred from homology"/>
<evidence type="ECO:0000256" key="2">
    <source>
        <dbReference type="ARBA" id="ARBA00022908"/>
    </source>
</evidence>
<evidence type="ECO:0000313" key="8">
    <source>
        <dbReference type="EMBL" id="MYD91184.1"/>
    </source>
</evidence>
<keyword evidence="4" id="KW-0233">DNA recombination</keyword>
<dbReference type="AlphaFoldDB" id="A0A6B1DXT3"/>
<comment type="caution">
    <text evidence="8">The sequence shown here is derived from an EMBL/GenBank/DDBJ whole genome shotgun (WGS) entry which is preliminary data.</text>
</comment>
<dbReference type="Pfam" id="PF22022">
    <property type="entry name" value="Phage_int_M"/>
    <property type="match status" value="1"/>
</dbReference>
<dbReference type="InterPro" id="IPR002104">
    <property type="entry name" value="Integrase_catalytic"/>
</dbReference>
<dbReference type="InterPro" id="IPR025166">
    <property type="entry name" value="Integrase_DNA_bind_dom"/>
</dbReference>
<name>A0A6B1DXT3_9CHLR</name>
<dbReference type="GO" id="GO:0015074">
    <property type="term" value="P:DNA integration"/>
    <property type="evidence" value="ECO:0007669"/>
    <property type="project" value="UniProtKB-KW"/>
</dbReference>
<dbReference type="InterPro" id="IPR050808">
    <property type="entry name" value="Phage_Integrase"/>
</dbReference>
<accession>A0A6B1DXT3</accession>
<dbReference type="PROSITE" id="PS51898">
    <property type="entry name" value="TYR_RECOMBINASE"/>
    <property type="match status" value="1"/>
</dbReference>
<evidence type="ECO:0000256" key="3">
    <source>
        <dbReference type="ARBA" id="ARBA00023125"/>
    </source>
</evidence>
<evidence type="ECO:0000259" key="7">
    <source>
        <dbReference type="PROSITE" id="PS51900"/>
    </source>
</evidence>
<evidence type="ECO:0000256" key="1">
    <source>
        <dbReference type="ARBA" id="ARBA00008857"/>
    </source>
</evidence>
<sequence>MGKLTALQVKALSEPGRYSDGSTLYLRIAPGGSKQWVQRLAVHGVRRDIGLGGWPVVSLAEARRKAMDNRKLVADGGDPLAAKRRAGIPTFEQAAREVYDLNRPTWKNRNHIFNWWRVLEKYALPTIGSIPVDRVTQSDILAVLSVIWTSKPETARRVRQRIRTVLRWAMAHGFVVHNVAGEAIDAALPRMPKLVAGHLRAMDYREVAGALDTVDASGAFLATRLCLRFVVLTAARSGEARQAVWSEITLADRLWIVPADRMKAGSEHRVPLSDAALAVLEEARILRDESDLIFPSPQGSGRALSDMSLTKLLRDCGLADTATVHGFRTSFKVWAMECTDFPWMATEAALAHTLGNEVAASYARTDLLELRRNLMQRWANFLNIDNYV</sequence>
<dbReference type="Pfam" id="PF13356">
    <property type="entry name" value="Arm-DNA-bind_3"/>
    <property type="match status" value="1"/>
</dbReference>
<dbReference type="InterPro" id="IPR053876">
    <property type="entry name" value="Phage_int_M"/>
</dbReference>
<feature type="domain" description="Tyr recombinase" evidence="6">
    <location>
        <begin position="197"/>
        <end position="375"/>
    </location>
</feature>
<dbReference type="EMBL" id="VXPY01000091">
    <property type="protein sequence ID" value="MYD91184.1"/>
    <property type="molecule type" value="Genomic_DNA"/>
</dbReference>
<gene>
    <name evidence="8" type="ORF">F4Y08_12740</name>
</gene>
<dbReference type="InterPro" id="IPR010998">
    <property type="entry name" value="Integrase_recombinase_N"/>
</dbReference>
<dbReference type="InterPro" id="IPR044068">
    <property type="entry name" value="CB"/>
</dbReference>
<dbReference type="GO" id="GO:0003677">
    <property type="term" value="F:DNA binding"/>
    <property type="evidence" value="ECO:0007669"/>
    <property type="project" value="UniProtKB-UniRule"/>
</dbReference>
<protein>
    <submittedName>
        <fullName evidence="8">DUF4102 domain-containing protein</fullName>
    </submittedName>
</protein>
<dbReference type="CDD" id="cd00801">
    <property type="entry name" value="INT_P4_C"/>
    <property type="match status" value="1"/>
</dbReference>
<reference evidence="8" key="1">
    <citation type="submission" date="2019-09" db="EMBL/GenBank/DDBJ databases">
        <title>Characterisation of the sponge microbiome using genome-centric metagenomics.</title>
        <authorList>
            <person name="Engelberts J.P."/>
            <person name="Robbins S.J."/>
            <person name="De Goeij J.M."/>
            <person name="Aranda M."/>
            <person name="Bell S.C."/>
            <person name="Webster N.S."/>
        </authorList>
    </citation>
    <scope>NUCLEOTIDE SEQUENCE</scope>
    <source>
        <strain evidence="8">SB0662_bin_9</strain>
    </source>
</reference>
<dbReference type="Pfam" id="PF00589">
    <property type="entry name" value="Phage_integrase"/>
    <property type="match status" value="1"/>
</dbReference>
<dbReference type="InterPro" id="IPR013762">
    <property type="entry name" value="Integrase-like_cat_sf"/>
</dbReference>
<evidence type="ECO:0000256" key="4">
    <source>
        <dbReference type="ARBA" id="ARBA00023172"/>
    </source>
</evidence>
<dbReference type="SUPFAM" id="SSF56349">
    <property type="entry name" value="DNA breaking-rejoining enzymes"/>
    <property type="match status" value="1"/>
</dbReference>
<dbReference type="Gene3D" id="1.10.443.10">
    <property type="entry name" value="Intergrase catalytic core"/>
    <property type="match status" value="1"/>
</dbReference>
<dbReference type="Gene3D" id="1.10.150.130">
    <property type="match status" value="1"/>
</dbReference>